<dbReference type="EMBL" id="JAXCGZ010008099">
    <property type="protein sequence ID" value="KAK7077968.1"/>
    <property type="molecule type" value="Genomic_DNA"/>
</dbReference>
<evidence type="ECO:0000313" key="3">
    <source>
        <dbReference type="EMBL" id="KAK7077968.1"/>
    </source>
</evidence>
<keyword evidence="2" id="KW-0472">Membrane</keyword>
<sequence length="518" mass="57509">MESQDAVAEKKPLFTKVSEDIPSIDDEDTSSSTGENVTVIARMPLSSTDDDEDKIGNYKNQQRGKDGNLPDIGKLSDSLADKNECDKDKMEKEDEYMCIDGKSLSSLHSYSVLDGTCHPPSECVTHSISFAIQPKGIRKDSVPSSETVAHASGGKMSDTHATLFMHESSGSKPKTKLKKNKKAATKTSRDLDSSVVSTKKQRSPKTTVKSKFTPGSFEYIQEKLNGCIFSGWVEERKWVEHLAGYRDVIEVDEWEEEMNHALTAIIRSIPGVEDGTKWINMTPPGFNCPCYCVWSLLSTPPAPGHYWFAVTGVALQPQFGLKVTLKIIRSIHPHDGEVAAARRKRRKELALRGPGHEFESMTAQVQDWLEQLKLIDLSVVLATLGSAFTLSNMRDTIRFVIVLCMTLVVGLVTLIRETHHNLLQLIHTVSVFFHNVTPLLQSVLAFVEKIIGGIFLLIAMVYKDFRRPSPPPVTSLPPATQPPFAIGFSSPPSPTSAAGPRMVKYVPPEQWVYRNQER</sequence>
<keyword evidence="4" id="KW-1185">Reference proteome</keyword>
<evidence type="ECO:0000256" key="1">
    <source>
        <dbReference type="SAM" id="MobiDB-lite"/>
    </source>
</evidence>
<keyword evidence="2" id="KW-1133">Transmembrane helix</keyword>
<organism evidence="3 4">
    <name type="scientific">Halocaridina rubra</name>
    <name type="common">Hawaiian red shrimp</name>
    <dbReference type="NCBI Taxonomy" id="373956"/>
    <lineage>
        <taxon>Eukaryota</taxon>
        <taxon>Metazoa</taxon>
        <taxon>Ecdysozoa</taxon>
        <taxon>Arthropoda</taxon>
        <taxon>Crustacea</taxon>
        <taxon>Multicrustacea</taxon>
        <taxon>Malacostraca</taxon>
        <taxon>Eumalacostraca</taxon>
        <taxon>Eucarida</taxon>
        <taxon>Decapoda</taxon>
        <taxon>Pleocyemata</taxon>
        <taxon>Caridea</taxon>
        <taxon>Atyoidea</taxon>
        <taxon>Atyidae</taxon>
        <taxon>Halocaridina</taxon>
    </lineage>
</organism>
<dbReference type="Proteomes" id="UP001381693">
    <property type="component" value="Unassembled WGS sequence"/>
</dbReference>
<feature type="compositionally biased region" description="Polar residues" evidence="1">
    <location>
        <begin position="194"/>
        <end position="208"/>
    </location>
</feature>
<feature type="transmembrane region" description="Helical" evidence="2">
    <location>
        <begin position="397"/>
        <end position="415"/>
    </location>
</feature>
<dbReference type="AlphaFoldDB" id="A0AAN8XCL7"/>
<name>A0AAN8XCL7_HALRR</name>
<comment type="caution">
    <text evidence="3">The sequence shown here is derived from an EMBL/GenBank/DDBJ whole genome shotgun (WGS) entry which is preliminary data.</text>
</comment>
<feature type="region of interest" description="Disordered" evidence="1">
    <location>
        <begin position="1"/>
        <end position="75"/>
    </location>
</feature>
<feature type="region of interest" description="Disordered" evidence="1">
    <location>
        <begin position="137"/>
        <end position="208"/>
    </location>
</feature>
<gene>
    <name evidence="3" type="ORF">SK128_026456</name>
</gene>
<accession>A0AAN8XCL7</accession>
<keyword evidence="2" id="KW-0812">Transmembrane</keyword>
<proteinExistence type="predicted"/>
<feature type="compositionally biased region" description="Basic residues" evidence="1">
    <location>
        <begin position="173"/>
        <end position="184"/>
    </location>
</feature>
<protein>
    <submittedName>
        <fullName evidence="3">Uncharacterized protein</fullName>
    </submittedName>
</protein>
<evidence type="ECO:0000313" key="4">
    <source>
        <dbReference type="Proteomes" id="UP001381693"/>
    </source>
</evidence>
<feature type="transmembrane region" description="Helical" evidence="2">
    <location>
        <begin position="439"/>
        <end position="462"/>
    </location>
</feature>
<evidence type="ECO:0000256" key="2">
    <source>
        <dbReference type="SAM" id="Phobius"/>
    </source>
</evidence>
<reference evidence="3 4" key="1">
    <citation type="submission" date="2023-11" db="EMBL/GenBank/DDBJ databases">
        <title>Halocaridina rubra genome assembly.</title>
        <authorList>
            <person name="Smith C."/>
        </authorList>
    </citation>
    <scope>NUCLEOTIDE SEQUENCE [LARGE SCALE GENOMIC DNA]</scope>
    <source>
        <strain evidence="3">EP-1</strain>
        <tissue evidence="3">Whole</tissue>
    </source>
</reference>